<evidence type="ECO:0000256" key="1">
    <source>
        <dbReference type="SAM" id="MobiDB-lite"/>
    </source>
</evidence>
<feature type="non-terminal residue" evidence="2">
    <location>
        <position position="58"/>
    </location>
</feature>
<organism evidence="2">
    <name type="scientific">uncultured Rubrobacteraceae bacterium</name>
    <dbReference type="NCBI Taxonomy" id="349277"/>
    <lineage>
        <taxon>Bacteria</taxon>
        <taxon>Bacillati</taxon>
        <taxon>Actinomycetota</taxon>
        <taxon>Rubrobacteria</taxon>
        <taxon>Rubrobacterales</taxon>
        <taxon>Rubrobacteraceae</taxon>
        <taxon>environmental samples</taxon>
    </lineage>
</organism>
<evidence type="ECO:0000313" key="2">
    <source>
        <dbReference type="EMBL" id="CAA9415768.1"/>
    </source>
</evidence>
<dbReference type="AlphaFoldDB" id="A0A6J4PL70"/>
<reference evidence="2" key="1">
    <citation type="submission" date="2020-02" db="EMBL/GenBank/DDBJ databases">
        <authorList>
            <person name="Meier V. D."/>
        </authorList>
    </citation>
    <scope>NUCLEOTIDE SEQUENCE</scope>
    <source>
        <strain evidence="2">AVDCRST_MAG78</strain>
    </source>
</reference>
<feature type="region of interest" description="Disordered" evidence="1">
    <location>
        <begin position="1"/>
        <end position="58"/>
    </location>
</feature>
<proteinExistence type="predicted"/>
<accession>A0A6J4PL70</accession>
<protein>
    <submittedName>
        <fullName evidence="2">Uncharacterized protein</fullName>
    </submittedName>
</protein>
<dbReference type="EMBL" id="CADCVB010000053">
    <property type="protein sequence ID" value="CAA9415768.1"/>
    <property type="molecule type" value="Genomic_DNA"/>
</dbReference>
<sequence>CERLYFARPPEPGPRSRRDGTSMPTRSSCHPRRNLRSYSSILQSSAEASRPLAHPFES</sequence>
<feature type="compositionally biased region" description="Polar residues" evidence="1">
    <location>
        <begin position="36"/>
        <end position="47"/>
    </location>
</feature>
<gene>
    <name evidence="2" type="ORF">AVDCRST_MAG78-672</name>
</gene>
<feature type="non-terminal residue" evidence="2">
    <location>
        <position position="1"/>
    </location>
</feature>
<name>A0A6J4PL70_9ACTN</name>